<proteinExistence type="predicted"/>
<dbReference type="Proteomes" id="UP001162030">
    <property type="component" value="Chromosome"/>
</dbReference>
<protein>
    <submittedName>
        <fullName evidence="1">Uncharacterized protein</fullName>
    </submittedName>
</protein>
<keyword evidence="2" id="KW-1185">Reference proteome</keyword>
<evidence type="ECO:0000313" key="1">
    <source>
        <dbReference type="EMBL" id="CAI8775305.1"/>
    </source>
</evidence>
<reference evidence="1 2" key="1">
    <citation type="submission" date="2023-03" db="EMBL/GenBank/DDBJ databases">
        <authorList>
            <person name="Pearce D."/>
        </authorList>
    </citation>
    <scope>NUCLEOTIDE SEQUENCE [LARGE SCALE GENOMIC DNA]</scope>
    <source>
        <strain evidence="1">Msz</strain>
    </source>
</reference>
<accession>A0ABM9HZ53</accession>
<sequence length="47" mass="5213">MRADGVDQNAQTAHDLLKLCAGCQLLQYAGPAEVNPYRRWNSSSEFS</sequence>
<gene>
    <name evidence="1" type="ORF">MSZNOR_1111</name>
</gene>
<dbReference type="EMBL" id="OX458333">
    <property type="protein sequence ID" value="CAI8775305.1"/>
    <property type="molecule type" value="Genomic_DNA"/>
</dbReference>
<name>A0ABM9HZ53_9GAMM</name>
<organism evidence="1 2">
    <name type="scientific">Methylocaldum szegediense</name>
    <dbReference type="NCBI Taxonomy" id="73780"/>
    <lineage>
        <taxon>Bacteria</taxon>
        <taxon>Pseudomonadati</taxon>
        <taxon>Pseudomonadota</taxon>
        <taxon>Gammaproteobacteria</taxon>
        <taxon>Methylococcales</taxon>
        <taxon>Methylococcaceae</taxon>
        <taxon>Methylocaldum</taxon>
    </lineage>
</organism>
<evidence type="ECO:0000313" key="2">
    <source>
        <dbReference type="Proteomes" id="UP001162030"/>
    </source>
</evidence>